<accession>A0A1E5JLI6</accession>
<gene>
    <name evidence="2" type="ORF">lpari_03573</name>
</gene>
<dbReference type="STRING" id="45071.Lpar_2903"/>
<dbReference type="EMBL" id="LSOG01000096">
    <property type="protein sequence ID" value="OEH45389.1"/>
    <property type="molecule type" value="Genomic_DNA"/>
</dbReference>
<reference evidence="2 3" key="1">
    <citation type="submission" date="2016-02" db="EMBL/GenBank/DDBJ databases">
        <title>Secondary metabolites in Legionella.</title>
        <authorList>
            <person name="Tobias N.J."/>
            <person name="Bode H.B."/>
        </authorList>
    </citation>
    <scope>NUCLEOTIDE SEQUENCE [LARGE SCALE GENOMIC DNA]</scope>
    <source>
        <strain evidence="2 3">DSM 19216</strain>
    </source>
</reference>
<dbReference type="Proteomes" id="UP000095229">
    <property type="component" value="Unassembled WGS sequence"/>
</dbReference>
<keyword evidence="3" id="KW-1185">Reference proteome</keyword>
<keyword evidence="1" id="KW-1133">Transmembrane helix</keyword>
<evidence type="ECO:0000256" key="1">
    <source>
        <dbReference type="SAM" id="Phobius"/>
    </source>
</evidence>
<proteinExistence type="predicted"/>
<sequence>MKFGKIDPIALGVSLGAFSGVSTFFMGLMLLLFNKGKPFNGIMGTMYFNYDLSFIECLLGGIGAFISTFISSYLIAWAYNFLDKQLNNKVLVDKSNL</sequence>
<organism evidence="2 3">
    <name type="scientific">Legionella parisiensis</name>
    <dbReference type="NCBI Taxonomy" id="45071"/>
    <lineage>
        <taxon>Bacteria</taxon>
        <taxon>Pseudomonadati</taxon>
        <taxon>Pseudomonadota</taxon>
        <taxon>Gammaproteobacteria</taxon>
        <taxon>Legionellales</taxon>
        <taxon>Legionellaceae</taxon>
        <taxon>Legionella</taxon>
    </lineage>
</organism>
<protein>
    <submittedName>
        <fullName evidence="2">Uncharacterized protein</fullName>
    </submittedName>
</protein>
<evidence type="ECO:0000313" key="2">
    <source>
        <dbReference type="EMBL" id="OEH45389.1"/>
    </source>
</evidence>
<comment type="caution">
    <text evidence="2">The sequence shown here is derived from an EMBL/GenBank/DDBJ whole genome shotgun (WGS) entry which is preliminary data.</text>
</comment>
<dbReference type="AlphaFoldDB" id="A0A1E5JLI6"/>
<name>A0A1E5JLI6_9GAMM</name>
<keyword evidence="1" id="KW-0472">Membrane</keyword>
<dbReference type="PATRIC" id="fig|45071.6.peg.3127"/>
<evidence type="ECO:0000313" key="3">
    <source>
        <dbReference type="Proteomes" id="UP000095229"/>
    </source>
</evidence>
<feature type="transmembrane region" description="Helical" evidence="1">
    <location>
        <begin position="9"/>
        <end position="33"/>
    </location>
</feature>
<keyword evidence="1" id="KW-0812">Transmembrane</keyword>
<dbReference type="RefSeq" id="WP_058518621.1">
    <property type="nucleotide sequence ID" value="NZ_CAAAIE010000001.1"/>
</dbReference>
<feature type="transmembrane region" description="Helical" evidence="1">
    <location>
        <begin position="53"/>
        <end position="79"/>
    </location>
</feature>
<dbReference type="OrthoDB" id="5643799at2"/>